<gene>
    <name evidence="2" type="ORF">SAMN04489726_5105</name>
</gene>
<feature type="compositionally biased region" description="Pro residues" evidence="1">
    <location>
        <begin position="399"/>
        <end position="418"/>
    </location>
</feature>
<evidence type="ECO:0008006" key="4">
    <source>
        <dbReference type="Google" id="ProtNLM"/>
    </source>
</evidence>
<proteinExistence type="predicted"/>
<dbReference type="eggNOG" id="COG3266">
    <property type="taxonomic scope" value="Bacteria"/>
</dbReference>
<protein>
    <recommendedName>
        <fullName evidence="4">Proteins of 100 residues with WXG</fullName>
    </recommendedName>
</protein>
<reference evidence="2 3" key="1">
    <citation type="submission" date="2016-10" db="EMBL/GenBank/DDBJ databases">
        <authorList>
            <person name="de Groot N.N."/>
        </authorList>
    </citation>
    <scope>NUCLEOTIDE SEQUENCE [LARGE SCALE GENOMIC DNA]</scope>
    <source>
        <strain evidence="2 3">DSM 44149</strain>
    </source>
</reference>
<evidence type="ECO:0000313" key="3">
    <source>
        <dbReference type="Proteomes" id="UP000183376"/>
    </source>
</evidence>
<keyword evidence="3" id="KW-1185">Reference proteome</keyword>
<dbReference type="STRING" id="211114.SAMN04489726_5105"/>
<dbReference type="AlphaFoldDB" id="A0A1G9YYD7"/>
<feature type="region of interest" description="Disordered" evidence="1">
    <location>
        <begin position="357"/>
        <end position="523"/>
    </location>
</feature>
<dbReference type="SUPFAM" id="SSF140453">
    <property type="entry name" value="EsxAB dimer-like"/>
    <property type="match status" value="1"/>
</dbReference>
<evidence type="ECO:0000313" key="2">
    <source>
        <dbReference type="EMBL" id="SDN13561.1"/>
    </source>
</evidence>
<feature type="region of interest" description="Disordered" evidence="1">
    <location>
        <begin position="572"/>
        <end position="654"/>
    </location>
</feature>
<feature type="compositionally biased region" description="Low complexity" evidence="1">
    <location>
        <begin position="616"/>
        <end position="627"/>
    </location>
</feature>
<dbReference type="Proteomes" id="UP000183376">
    <property type="component" value="Chromosome I"/>
</dbReference>
<feature type="compositionally biased region" description="Gly residues" evidence="1">
    <location>
        <begin position="366"/>
        <end position="395"/>
    </location>
</feature>
<accession>A0A1G9YYD7</accession>
<organism evidence="2 3">
    <name type="scientific">Allokutzneria albata</name>
    <name type="common">Kibdelosporangium albatum</name>
    <dbReference type="NCBI Taxonomy" id="211114"/>
    <lineage>
        <taxon>Bacteria</taxon>
        <taxon>Bacillati</taxon>
        <taxon>Actinomycetota</taxon>
        <taxon>Actinomycetes</taxon>
        <taxon>Pseudonocardiales</taxon>
        <taxon>Pseudonocardiaceae</taxon>
        <taxon>Allokutzneria</taxon>
    </lineage>
</organism>
<dbReference type="InterPro" id="IPR036689">
    <property type="entry name" value="ESAT-6-like_sf"/>
</dbReference>
<evidence type="ECO:0000256" key="1">
    <source>
        <dbReference type="SAM" id="MobiDB-lite"/>
    </source>
</evidence>
<feature type="compositionally biased region" description="Low complexity" evidence="1">
    <location>
        <begin position="499"/>
        <end position="522"/>
    </location>
</feature>
<dbReference type="EMBL" id="LT629701">
    <property type="protein sequence ID" value="SDN13561.1"/>
    <property type="molecule type" value="Genomic_DNA"/>
</dbReference>
<name>A0A1G9YYD7_ALLAB</name>
<sequence length="673" mass="71353">MARPTREQLLGLLGNAELSREEKHQLLVAYWRVDVKATLDPQIKKYLEELKVTVKDRAASTTVDAFPRELEEAHQRLSEAAEHRAVVRKGKEKLEDLKRGRAPENSDEILDAGKPGLEMFRKFGQVYAAAPEHCRKFSLLADPFDAATKLYDQQRDIQFAQLEGHAQALLGAKSAVEASASKSSSSLSGLYGHWSGKAADRSRVFSDRFRVEVGHLTDAMRGSAELIRSTSTKVAQACRSKAEFALGLQCDRLPDRTVPEGLLIMQMANGRWDADVRRAAALLGGEVAKQAESDHCAVNDETRRLVEAAAVKWAHNFCQAFRKQFEDFKQMCDETRTTVDKLWKVLTDHLNQVNDNPFKELISGTPPGGGGDKPPIGGGGGGGAIGGGGGGGGGRIPPIAAPPPITPPNLPPVTPPIETPGGGTETSGLPGTPVPGGNQPRESVTFEDAGRKISVTSPTRDGHVTITVEGPDGKPKSYEVDFGPTGPEVKPMPQPGGIPVQPGNVSPGGVQPGPVVPQENPVTKADENGKATIRDGDRTILAERVPGDAGHIRVTVPGADGKPATYDLDFTQGQVELASGSGPVEEVAERPQGPQPGEAGLGSVPSEGQRAPAAPPMGSGMMMPPAAQSGGGADHERSGNNWRTEGYVVEEDNEALSRVARVLGGLDDEESGR</sequence>